<dbReference type="InterPro" id="IPR002104">
    <property type="entry name" value="Integrase_catalytic"/>
</dbReference>
<gene>
    <name evidence="3" type="ORF">SAMN04488054_102136</name>
</gene>
<sequence>MTKIKLIEQNSSTNYIISVNNTVLAINNWKEGYKQLSQLIEDFEESLLYKDTAAIHKLADDYNLNTPFILFLLSETAYRPLFLDYFNHCGQSFMISGKYFTKQRFCNFIHRRNNKTYVRKFKKLFDEAENHLYKKVLLPNLTRAFNKNSCDEVHKIYKTLSLSRFLHLAMSKLDKPFTAYLHFCAGELFQGGKRVSYSSLCRKSFSTTISYRLLDDSQRKVFMNVLHYWESKYKSEKEQFNMKLGQFQWILFQRDVQLQRTVSLDFNNINHHIKLEIQQYLHDWYKKGEAPKTISRRFYHIRRIANGLELILPECKSFLEVNYVDVLRLIDVLQEMKTKSGTKKYSLKSIQASISESRLLFDWLKSKRDEETLKNPFRRFRFHNINRFVKNAQYIPEAVTEQLTSVIHECSPSVQRIWLIMMNTGMRASEVLHLKEDCLTYNNKENIYYLHFLTHKTLKHRRRLGLEDHHKIPVLSNEMVDIIKHQIKETEYLRDAGKTPYIFVTFSKKGHTHDKQVTLPLGTTISSSINSCIRRHQITDNSGELWHYSNHQCRKTLAVKLLNEGSNLSDVGEILGHMVEKTTRQYYQDVDALKIAELDQQLFEQLFDTVDKDIRESYTPQEIDQLKKEIMLGSRETPEGHGSCLKHVSFGPCKKRSCVGCSLLLTGPQKLPMWRKLHEEQQIYINSMVEQMKKQGIENYESYRDYQSEYHLLSLYHDTITKLEKFMKERIPKHEF</sequence>
<dbReference type="GO" id="GO:0015074">
    <property type="term" value="P:DNA integration"/>
    <property type="evidence" value="ECO:0007669"/>
    <property type="project" value="InterPro"/>
</dbReference>
<protein>
    <submittedName>
        <fullName evidence="3">Site-specific recombinase XerD</fullName>
    </submittedName>
</protein>
<reference evidence="3 4" key="1">
    <citation type="submission" date="2016-10" db="EMBL/GenBank/DDBJ databases">
        <authorList>
            <person name="de Groot N.N."/>
        </authorList>
    </citation>
    <scope>NUCLEOTIDE SEQUENCE [LARGE SCALE GENOMIC DNA]</scope>
    <source>
        <strain evidence="3 4">CGMCC 1.6134</strain>
    </source>
</reference>
<dbReference type="InterPro" id="IPR050090">
    <property type="entry name" value="Tyrosine_recombinase_XerCD"/>
</dbReference>
<dbReference type="PROSITE" id="PS51898">
    <property type="entry name" value="TYR_RECOMBINASE"/>
    <property type="match status" value="1"/>
</dbReference>
<dbReference type="Proteomes" id="UP000199668">
    <property type="component" value="Unassembled WGS sequence"/>
</dbReference>
<dbReference type="PANTHER" id="PTHR30349:SF86">
    <property type="entry name" value="INTEGRASE_RECOMBINASE AQ_AA09-RELATED"/>
    <property type="match status" value="1"/>
</dbReference>
<dbReference type="SUPFAM" id="SSF56349">
    <property type="entry name" value="DNA breaking-rejoining enzymes"/>
    <property type="match status" value="1"/>
</dbReference>
<dbReference type="GO" id="GO:0006310">
    <property type="term" value="P:DNA recombination"/>
    <property type="evidence" value="ECO:0007669"/>
    <property type="project" value="UniProtKB-KW"/>
</dbReference>
<dbReference type="RefSeq" id="WP_090925407.1">
    <property type="nucleotide sequence ID" value="NZ_FOTY01000002.1"/>
</dbReference>
<keyword evidence="4" id="KW-1185">Reference proteome</keyword>
<feature type="domain" description="Tyr recombinase" evidence="2">
    <location>
        <begin position="390"/>
        <end position="600"/>
    </location>
</feature>
<name>A0A1I4IMY7_9BACI</name>
<dbReference type="Pfam" id="PF00589">
    <property type="entry name" value="Phage_integrase"/>
    <property type="match status" value="1"/>
</dbReference>
<evidence type="ECO:0000259" key="2">
    <source>
        <dbReference type="PROSITE" id="PS51898"/>
    </source>
</evidence>
<accession>A0A1I4IMY7</accession>
<dbReference type="EMBL" id="FOTY01000002">
    <property type="protein sequence ID" value="SFL55712.1"/>
    <property type="molecule type" value="Genomic_DNA"/>
</dbReference>
<evidence type="ECO:0000256" key="1">
    <source>
        <dbReference type="ARBA" id="ARBA00023172"/>
    </source>
</evidence>
<dbReference type="OrthoDB" id="568347at2"/>
<dbReference type="STRING" id="266892.SAMN04488054_102136"/>
<dbReference type="AlphaFoldDB" id="A0A1I4IMY7"/>
<dbReference type="InterPro" id="IPR011010">
    <property type="entry name" value="DNA_brk_join_enz"/>
</dbReference>
<dbReference type="GO" id="GO:0003677">
    <property type="term" value="F:DNA binding"/>
    <property type="evidence" value="ECO:0007669"/>
    <property type="project" value="InterPro"/>
</dbReference>
<dbReference type="CDD" id="cd00397">
    <property type="entry name" value="DNA_BRE_C"/>
    <property type="match status" value="1"/>
</dbReference>
<evidence type="ECO:0000313" key="3">
    <source>
        <dbReference type="EMBL" id="SFL55712.1"/>
    </source>
</evidence>
<dbReference type="PANTHER" id="PTHR30349">
    <property type="entry name" value="PHAGE INTEGRASE-RELATED"/>
    <property type="match status" value="1"/>
</dbReference>
<keyword evidence="1" id="KW-0233">DNA recombination</keyword>
<organism evidence="3 4">
    <name type="scientific">Salibacterium qingdaonense</name>
    <dbReference type="NCBI Taxonomy" id="266892"/>
    <lineage>
        <taxon>Bacteria</taxon>
        <taxon>Bacillati</taxon>
        <taxon>Bacillota</taxon>
        <taxon>Bacilli</taxon>
        <taxon>Bacillales</taxon>
        <taxon>Bacillaceae</taxon>
    </lineage>
</organism>
<dbReference type="Gene3D" id="1.10.443.10">
    <property type="entry name" value="Intergrase catalytic core"/>
    <property type="match status" value="1"/>
</dbReference>
<dbReference type="InterPro" id="IPR013762">
    <property type="entry name" value="Integrase-like_cat_sf"/>
</dbReference>
<evidence type="ECO:0000313" key="4">
    <source>
        <dbReference type="Proteomes" id="UP000199668"/>
    </source>
</evidence>
<proteinExistence type="predicted"/>